<accession>A0A090W048</accession>
<feature type="domain" description="RNA-binding S4" evidence="5">
    <location>
        <begin position="49"/>
        <end position="111"/>
    </location>
</feature>
<dbReference type="EC" id="4.2.1.70" evidence="6"/>
<dbReference type="Pfam" id="PF00849">
    <property type="entry name" value="PseudoU_synth_2"/>
    <property type="match status" value="1"/>
</dbReference>
<dbReference type="GO" id="GO:0120159">
    <property type="term" value="F:rRNA pseudouridine synthase activity"/>
    <property type="evidence" value="ECO:0007669"/>
    <property type="project" value="UniProtKB-ARBA"/>
</dbReference>
<dbReference type="FunFam" id="3.10.290.10:FF:000003">
    <property type="entry name" value="Pseudouridine synthase"/>
    <property type="match status" value="1"/>
</dbReference>
<dbReference type="Proteomes" id="UP000029646">
    <property type="component" value="Unassembled WGS sequence"/>
</dbReference>
<evidence type="ECO:0000313" key="7">
    <source>
        <dbReference type="EMBL" id="GAL90467.1"/>
    </source>
</evidence>
<dbReference type="GO" id="GO:0004730">
    <property type="term" value="F:pseudouridylate synthase activity"/>
    <property type="evidence" value="ECO:0007669"/>
    <property type="project" value="UniProtKB-EC"/>
</dbReference>
<comment type="similarity">
    <text evidence="1">Belongs to the pseudouridine synthase RsuA family.</text>
</comment>
<dbReference type="RefSeq" id="WP_042248081.1">
    <property type="nucleotide sequence ID" value="NZ_BBNS01000005.1"/>
</dbReference>
<dbReference type="SUPFAM" id="SSF55120">
    <property type="entry name" value="Pseudouridine synthase"/>
    <property type="match status" value="1"/>
</dbReference>
<comment type="caution">
    <text evidence="6">The sequence shown here is derived from an EMBL/GenBank/DDBJ whole genome shotgun (WGS) entry which is preliminary data.</text>
</comment>
<dbReference type="SUPFAM" id="SSF55174">
    <property type="entry name" value="Alpha-L RNA-binding motif"/>
    <property type="match status" value="1"/>
</dbReference>
<organism evidence="6 8">
    <name type="scientific">Jejuia pallidilutea</name>
    <dbReference type="NCBI Taxonomy" id="504487"/>
    <lineage>
        <taxon>Bacteria</taxon>
        <taxon>Pseudomonadati</taxon>
        <taxon>Bacteroidota</taxon>
        <taxon>Flavobacteriia</taxon>
        <taxon>Flavobacteriales</taxon>
        <taxon>Flavobacteriaceae</taxon>
        <taxon>Jejuia</taxon>
    </lineage>
</organism>
<evidence type="ECO:0000256" key="2">
    <source>
        <dbReference type="ARBA" id="ARBA00023235"/>
    </source>
</evidence>
<dbReference type="AlphaFoldDB" id="A0A090W048"/>
<dbReference type="PANTHER" id="PTHR47683">
    <property type="entry name" value="PSEUDOURIDINE SYNTHASE FAMILY PROTEIN-RELATED"/>
    <property type="match status" value="1"/>
</dbReference>
<gene>
    <name evidence="6" type="ORF">JCM19302_3512</name>
    <name evidence="7" type="ORF">JCM19538_232</name>
</gene>
<feature type="region of interest" description="Disordered" evidence="4">
    <location>
        <begin position="1"/>
        <end position="46"/>
    </location>
</feature>
<proteinExistence type="inferred from homology"/>
<keyword evidence="6" id="KW-0456">Lyase</keyword>
<keyword evidence="9" id="KW-1185">Reference proteome</keyword>
<dbReference type="Gene3D" id="3.10.290.10">
    <property type="entry name" value="RNA-binding S4 domain"/>
    <property type="match status" value="1"/>
</dbReference>
<evidence type="ECO:0000259" key="5">
    <source>
        <dbReference type="SMART" id="SM00363"/>
    </source>
</evidence>
<keyword evidence="3" id="KW-0694">RNA-binding</keyword>
<evidence type="ECO:0000256" key="4">
    <source>
        <dbReference type="SAM" id="MobiDB-lite"/>
    </source>
</evidence>
<dbReference type="InterPro" id="IPR002942">
    <property type="entry name" value="S4_RNA-bd"/>
</dbReference>
<dbReference type="InterPro" id="IPR020094">
    <property type="entry name" value="TruA/RsuA/RluB/E/F_N"/>
</dbReference>
<dbReference type="PANTHER" id="PTHR47683:SF2">
    <property type="entry name" value="RNA-BINDING S4 DOMAIN-CONTAINING PROTEIN"/>
    <property type="match status" value="1"/>
</dbReference>
<dbReference type="Proteomes" id="UP000030184">
    <property type="component" value="Unassembled WGS sequence"/>
</dbReference>
<name>A0A090W048_9FLAO</name>
<dbReference type="PROSITE" id="PS50889">
    <property type="entry name" value="S4"/>
    <property type="match status" value="1"/>
</dbReference>
<dbReference type="InterPro" id="IPR050343">
    <property type="entry name" value="RsuA_PseudoU_synthase"/>
</dbReference>
<dbReference type="InterPro" id="IPR036986">
    <property type="entry name" value="S4_RNA-bd_sf"/>
</dbReference>
<dbReference type="Pfam" id="PF01479">
    <property type="entry name" value="S4"/>
    <property type="match status" value="1"/>
</dbReference>
<evidence type="ECO:0000256" key="1">
    <source>
        <dbReference type="ARBA" id="ARBA00008348"/>
    </source>
</evidence>
<dbReference type="EMBL" id="BBNS01000005">
    <property type="protein sequence ID" value="GAL70390.1"/>
    <property type="molecule type" value="Genomic_DNA"/>
</dbReference>
<evidence type="ECO:0000313" key="6">
    <source>
        <dbReference type="EMBL" id="GAL70390.1"/>
    </source>
</evidence>
<evidence type="ECO:0000313" key="8">
    <source>
        <dbReference type="Proteomes" id="UP000029646"/>
    </source>
</evidence>
<dbReference type="InterPro" id="IPR006145">
    <property type="entry name" value="PsdUridine_synth_RsuA/RluA"/>
</dbReference>
<reference evidence="9" key="1">
    <citation type="journal article" date="2014" name="Genome Announc.">
        <title>Draft Genome Sequence of Marine Flavobacterium Jejuia pallidilutea Strain 11shimoA1 and Pigmentation Mutants.</title>
        <authorList>
            <person name="Takatani N."/>
            <person name="Nakanishi M."/>
            <person name="Meirelles P."/>
            <person name="Mino S."/>
            <person name="Suda W."/>
            <person name="Oshima K."/>
            <person name="Hattori M."/>
            <person name="Ohkuma M."/>
            <person name="Hosokawa M."/>
            <person name="Miyashita K."/>
            <person name="Thompson F.L."/>
            <person name="Niwa A."/>
            <person name="Sawabe T."/>
            <person name="Sawabe T."/>
        </authorList>
    </citation>
    <scope>NUCLEOTIDE SEQUENCE [LARGE SCALE GENOMIC DNA]</scope>
    <source>
        <strain evidence="9">JCM 19538</strain>
    </source>
</reference>
<feature type="compositionally biased region" description="Basic residues" evidence="4">
    <location>
        <begin position="9"/>
        <end position="25"/>
    </location>
</feature>
<sequence>MNRQQGGKGKGKPSGRGSGNKRFKSYARGNAPIKKTNTQAKKSGNPDEIRLNKYVANAGVCSRREADVHIATGLVSVNGKVVTEMGYKVKPGDEVRYDGARINPEPKAYVLLNKPKGFATTTSEGKGRTVMDLVANATNAKIKPIGRLGRNSKGLLFFTNDDTIAKKFTNSKNGVARLFHIELDKNLKLEDLKKIQNGFKIDGKLIEVEEISYIDGATKKEVGLKIKNTGNTIIRTIFEYLNYDILSLDCVAIGHLTKKDIPRGHWKHLTEQELNTLKML</sequence>
<dbReference type="Gene3D" id="3.30.70.1560">
    <property type="entry name" value="Alpha-L RNA-binding motif"/>
    <property type="match status" value="1"/>
</dbReference>
<dbReference type="CDD" id="cd00165">
    <property type="entry name" value="S4"/>
    <property type="match status" value="1"/>
</dbReference>
<dbReference type="GO" id="GO:0003723">
    <property type="term" value="F:RNA binding"/>
    <property type="evidence" value="ECO:0007669"/>
    <property type="project" value="UniProtKB-KW"/>
</dbReference>
<dbReference type="InterPro" id="IPR020103">
    <property type="entry name" value="PsdUridine_synth_cat_dom_sf"/>
</dbReference>
<protein>
    <submittedName>
        <fullName evidence="6">Ribosomal large subunit pseudouridine synthase B</fullName>
        <ecNumber evidence="6">4.2.1.70</ecNumber>
    </submittedName>
</protein>
<dbReference type="InterPro" id="IPR042092">
    <property type="entry name" value="PsdUridine_s_RsuA/RluB/E/F_cat"/>
</dbReference>
<dbReference type="EMBL" id="BBNY01000074">
    <property type="protein sequence ID" value="GAL90467.1"/>
    <property type="molecule type" value="Genomic_DNA"/>
</dbReference>
<keyword evidence="2" id="KW-0413">Isomerase</keyword>
<dbReference type="OrthoDB" id="9807213at2"/>
<evidence type="ECO:0000256" key="3">
    <source>
        <dbReference type="PROSITE-ProRule" id="PRU00182"/>
    </source>
</evidence>
<dbReference type="SMART" id="SM00363">
    <property type="entry name" value="S4"/>
    <property type="match status" value="1"/>
</dbReference>
<evidence type="ECO:0000313" key="9">
    <source>
        <dbReference type="Proteomes" id="UP000030184"/>
    </source>
</evidence>
<dbReference type="Gene3D" id="3.30.70.580">
    <property type="entry name" value="Pseudouridine synthase I, catalytic domain, N-terminal subdomain"/>
    <property type="match status" value="1"/>
</dbReference>
<dbReference type="GO" id="GO:0000455">
    <property type="term" value="P:enzyme-directed rRNA pseudouridine synthesis"/>
    <property type="evidence" value="ECO:0007669"/>
    <property type="project" value="UniProtKB-ARBA"/>
</dbReference>